<keyword evidence="6" id="KW-1185">Reference proteome</keyword>
<dbReference type="Proteomes" id="UP000191946">
    <property type="component" value="Unassembled WGS sequence"/>
</dbReference>
<evidence type="ECO:0000313" key="6">
    <source>
        <dbReference type="Proteomes" id="UP000191946"/>
    </source>
</evidence>
<name>A0A0F2HVT9_VIBPH</name>
<reference evidence="4 7" key="3">
    <citation type="journal article" date="2017" name="Appl. Environ. Microbiol.">
        <title>Parallel evolution of two clades of a major Atlantic endemic Vibrio parahaemolyticus pathogen lineage by independent acquisition of related pathogenicity islands.</title>
        <authorList>
            <person name="Xu F."/>
            <person name="Gonzalez-Escalona N."/>
            <person name="Drees K.P."/>
            <person name="Sebra R.P."/>
            <person name="Cooper V.S."/>
            <person name="Jones S.H."/>
            <person name="Whistler C.A."/>
        </authorList>
    </citation>
    <scope>NUCLEOTIDE SEQUENCE [LARGE SCALE GENOMIC DNA]</scope>
    <source>
        <strain evidence="4 7">MAVP-3</strain>
    </source>
</reference>
<evidence type="ECO:0000313" key="5">
    <source>
        <dbReference type="Proteomes" id="UP000037697"/>
    </source>
</evidence>
<sequence length="61" mass="7099">MVNTNFMKNLAKDLLNIYISIFIIRFEALIINIKINRVLIAVIKTIDGIMNHFFIKAIMNC</sequence>
<reference evidence="2 5" key="1">
    <citation type="submission" date="2015-07" db="EMBL/GenBank/DDBJ databases">
        <title>Foodborne Vibrio parahaemolyticus Isolates.</title>
        <authorList>
            <person name="Ronholm J."/>
            <person name="Petronella N."/>
            <person name="Kenwell R."/>
            <person name="Banerjee S."/>
        </authorList>
    </citation>
    <scope>NUCLEOTIDE SEQUENCE [LARGE SCALE GENOMIC DNA]</scope>
    <source>
        <strain evidence="2 5">HS-06-05</strain>
    </source>
</reference>
<dbReference type="EMBL" id="NIXT01000182">
    <property type="protein sequence ID" value="OXE33870.1"/>
    <property type="molecule type" value="Genomic_DNA"/>
</dbReference>
<organism evidence="4 7">
    <name type="scientific">Vibrio parahaemolyticus</name>
    <dbReference type="NCBI Taxonomy" id="670"/>
    <lineage>
        <taxon>Bacteria</taxon>
        <taxon>Pseudomonadati</taxon>
        <taxon>Pseudomonadota</taxon>
        <taxon>Gammaproteobacteria</taxon>
        <taxon>Vibrionales</taxon>
        <taxon>Vibrionaceae</taxon>
        <taxon>Vibrio</taxon>
    </lineage>
</organism>
<gene>
    <name evidence="2" type="ORF">ACX05_13490</name>
    <name evidence="3" type="ORF">AKG60_12175</name>
    <name evidence="4" type="ORF">CA163_05230</name>
</gene>
<evidence type="ECO:0000313" key="2">
    <source>
        <dbReference type="EMBL" id="KOY31740.1"/>
    </source>
</evidence>
<evidence type="ECO:0000313" key="3">
    <source>
        <dbReference type="EMBL" id="OQJ98789.1"/>
    </source>
</evidence>
<dbReference type="Proteomes" id="UP000037697">
    <property type="component" value="Unassembled WGS sequence"/>
</dbReference>
<evidence type="ECO:0000313" key="7">
    <source>
        <dbReference type="Proteomes" id="UP000214596"/>
    </source>
</evidence>
<protein>
    <submittedName>
        <fullName evidence="4">Uncharacterized protein</fullName>
    </submittedName>
</protein>
<feature type="transmembrane region" description="Helical" evidence="1">
    <location>
        <begin position="15"/>
        <end position="35"/>
    </location>
</feature>
<dbReference type="EMBL" id="LHQV01000015">
    <property type="protein sequence ID" value="OQJ98789.1"/>
    <property type="molecule type" value="Genomic_DNA"/>
</dbReference>
<dbReference type="EMBL" id="LIRS01000074">
    <property type="protein sequence ID" value="KOY31740.1"/>
    <property type="molecule type" value="Genomic_DNA"/>
</dbReference>
<keyword evidence="1" id="KW-0472">Membrane</keyword>
<keyword evidence="1" id="KW-0812">Transmembrane</keyword>
<keyword evidence="1" id="KW-1133">Transmembrane helix</keyword>
<proteinExistence type="predicted"/>
<dbReference type="Proteomes" id="UP000214596">
    <property type="component" value="Unassembled WGS sequence"/>
</dbReference>
<accession>A0A0F2HVT9</accession>
<comment type="caution">
    <text evidence="4">The sequence shown here is derived from an EMBL/GenBank/DDBJ whole genome shotgun (WGS) entry which is preliminary data.</text>
</comment>
<dbReference type="AlphaFoldDB" id="A0A0F2HVT9"/>
<evidence type="ECO:0000313" key="4">
    <source>
        <dbReference type="EMBL" id="OXE33870.1"/>
    </source>
</evidence>
<reference evidence="3 6" key="2">
    <citation type="submission" date="2015-08" db="EMBL/GenBank/DDBJ databases">
        <title>Draft Genome Sequences of Vibrio parahaemolyticus Strains.</title>
        <authorList>
            <person name="Gonzalez-Escalona N."/>
            <person name="DePaola A."/>
        </authorList>
    </citation>
    <scope>NUCLEOTIDE SEQUENCE [LARGE SCALE GENOMIC DNA]</scope>
    <source>
        <strain evidence="3 6">CFSAN001621</strain>
    </source>
</reference>
<evidence type="ECO:0000256" key="1">
    <source>
        <dbReference type="SAM" id="Phobius"/>
    </source>
</evidence>